<evidence type="ECO:0000256" key="10">
    <source>
        <dbReference type="ARBA" id="ARBA00023224"/>
    </source>
</evidence>
<dbReference type="AlphaFoldDB" id="A0A9Q0LZ34"/>
<feature type="compositionally biased region" description="Basic and acidic residues" evidence="12">
    <location>
        <begin position="968"/>
        <end position="981"/>
    </location>
</feature>
<feature type="compositionally biased region" description="Low complexity" evidence="12">
    <location>
        <begin position="948"/>
        <end position="967"/>
    </location>
</feature>
<dbReference type="InterPro" id="IPR001828">
    <property type="entry name" value="ANF_lig-bd_rcpt"/>
</dbReference>
<keyword evidence="5 13" id="KW-1133">Transmembrane helix</keyword>
<organism evidence="16 17">
    <name type="scientific">Blomia tropicalis</name>
    <name type="common">Mite</name>
    <dbReference type="NCBI Taxonomy" id="40697"/>
    <lineage>
        <taxon>Eukaryota</taxon>
        <taxon>Metazoa</taxon>
        <taxon>Ecdysozoa</taxon>
        <taxon>Arthropoda</taxon>
        <taxon>Chelicerata</taxon>
        <taxon>Arachnida</taxon>
        <taxon>Acari</taxon>
        <taxon>Acariformes</taxon>
        <taxon>Sarcoptiformes</taxon>
        <taxon>Astigmata</taxon>
        <taxon>Glycyphagoidea</taxon>
        <taxon>Echimyopodidae</taxon>
        <taxon>Blomia</taxon>
    </lineage>
</organism>
<feature type="signal peptide" evidence="14">
    <location>
        <begin position="1"/>
        <end position="21"/>
    </location>
</feature>
<dbReference type="CDD" id="cd15285">
    <property type="entry name" value="7tmC_mGluR_group1"/>
    <property type="match status" value="1"/>
</dbReference>
<feature type="transmembrane region" description="Helical" evidence="13">
    <location>
        <begin position="814"/>
        <end position="836"/>
    </location>
</feature>
<keyword evidence="9" id="KW-0325">Glycoprotein</keyword>
<dbReference type="Pfam" id="PF01094">
    <property type="entry name" value="ANF_receptor"/>
    <property type="match status" value="1"/>
</dbReference>
<comment type="subcellular location">
    <subcellularLocation>
        <location evidence="1">Cell membrane</location>
        <topology evidence="1">Multi-pass membrane protein</topology>
    </subcellularLocation>
</comment>
<protein>
    <recommendedName>
        <fullName evidence="15">G-protein coupled receptors family 3 profile domain-containing protein</fullName>
    </recommendedName>
</protein>
<sequence length="1241" mass="139091">MIMLYILVFISTNITTLFVNGQHAKQVATIPGQLVIGALFSIREQPTMRTAAARTCGEVREQYGIHRVEAAFQTIDAINRDPNILPNISLGIEIRDSCWYSAIALEQSIEFIRDAMAASEEKAFASNTNTFFLNSPSGHSFDDPDHDHLLRTERILGLFPASPFAGAPRFNVSTPCPKATKKAKNIVGVIGPASSTNSIQVQNLLQLFNIPQIGYSATSKELSGKNFFKFFLRVVPSDFHQAQVMTSLFRYYNWTYISVIYTDGSYGSGLMEIFKTNAQDVGICIAYMESIPPNGDDELFDSVVHSLLAYRNARVVACFCEGSSVRALLQAKKRLNITTEFLLVGSDGWSDRPDVVKGLEKEAQGSLSVRIYSQFVNEFDDYYFKLNPVTNLRNPWFPEFWEMKMNCSLRSLTGQVIVHPNNVTFTKQCKGDERLSDFIYKRRPRYKQDNKMSFVVKSIWTMAHGLHSMQRAICKNVSGLCNDMLPVNGSILLQHLNQAKFIWNNEIVEFDENGDPPGRYDIMNYQELKKGEFDYVQVGRWSSGGDDRQAFRIDQPIQWPRKREMVIQSNYTEIKVLNKHLSIPESVCSKPCPRGHAKNIQSDSVKCCWICVPCRENEYLTKEEKCRACAIGTWPNDDLTGCTPIPIEFLRWTDTVSMVALTIAIIGIIMTLFAMVVFIQHNHTPVVKATTRELTYMIMFGMFLCHGTTFALIAKPTKLTCYITRILPGVSFAIMYGSLVTKTNRIARILAGSKKRIITKRPRFMSATAQVVITWLLISIEVGIIVTVLIREPADKMLKYPVHDRVVLTCNTKVLGISAPLGFDFVLIGFCTLYAIKTRNVPENFNEAKFIGFTMYTTLVIWIAFVPIYYNSDENVITLSLCISFSAIVALILLYFPKLYIILFKPEKNNRSFFTTAKNVRCHIGYMTSAPPVSQHQPSASNVTATNSSMAVSRHSSHSTSEFSMESPRNHSIDGHFRRPDQSTIHNTINSGTSGIGSHLNHIGPRRPDLKGPRHKPKGFFSRLRISKQDKIAANVQEHIRAVRAAEALDRQTARGRRFNMASQSFSERHDEPETVLNTTASNSNTITGGGASSTSGGGGGKHDDMITVLSRQDSATRRIRIIHLLRRTFGDELERVPQFAALVNCLKVQCAHTFIDSETQTNGNETNGRMLTNGSGGGDGVRDSGYDPYRNSIPILATNSSTLRYRHGSSTEPLSKEQRTSFNNTCSSARSSIRSIGKHS</sequence>
<feature type="compositionally biased region" description="Gly residues" evidence="12">
    <location>
        <begin position="1088"/>
        <end position="1100"/>
    </location>
</feature>
<feature type="region of interest" description="Disordered" evidence="12">
    <location>
        <begin position="1062"/>
        <end position="1102"/>
    </location>
</feature>
<gene>
    <name evidence="16" type="ORF">RDWZM_010589</name>
</gene>
<dbReference type="InterPro" id="IPR028082">
    <property type="entry name" value="Peripla_BP_I"/>
</dbReference>
<feature type="transmembrane region" description="Helical" evidence="13">
    <location>
        <begin position="848"/>
        <end position="870"/>
    </location>
</feature>
<evidence type="ECO:0000256" key="3">
    <source>
        <dbReference type="ARBA" id="ARBA00022475"/>
    </source>
</evidence>
<dbReference type="PRINTS" id="PR00593">
    <property type="entry name" value="MTABOTROPICR"/>
</dbReference>
<evidence type="ECO:0000256" key="12">
    <source>
        <dbReference type="SAM" id="MobiDB-lite"/>
    </source>
</evidence>
<dbReference type="InterPro" id="IPR000337">
    <property type="entry name" value="GPCR_3"/>
</dbReference>
<feature type="transmembrane region" description="Helical" evidence="13">
    <location>
        <begin position="764"/>
        <end position="790"/>
    </location>
</feature>
<dbReference type="PRINTS" id="PR00248">
    <property type="entry name" value="GPCRMGR"/>
</dbReference>
<dbReference type="PROSITE" id="PS00981">
    <property type="entry name" value="G_PROTEIN_RECEP_F3_3"/>
    <property type="match status" value="1"/>
</dbReference>
<evidence type="ECO:0000256" key="5">
    <source>
        <dbReference type="ARBA" id="ARBA00022989"/>
    </source>
</evidence>
<comment type="function">
    <text evidence="11">G-protein coupled receptor for glutamate. Ligand binding causes a conformation change that triggers signaling via guanine nucleotide-binding proteins (G proteins) and modulates the activity of down-stream effectors.</text>
</comment>
<evidence type="ECO:0000313" key="16">
    <source>
        <dbReference type="EMBL" id="KAJ6216089.1"/>
    </source>
</evidence>
<dbReference type="OMA" id="NGDSPGX"/>
<dbReference type="Pfam" id="PF07562">
    <property type="entry name" value="NCD3G"/>
    <property type="match status" value="1"/>
</dbReference>
<reference evidence="16" key="1">
    <citation type="submission" date="2022-12" db="EMBL/GenBank/DDBJ databases">
        <title>Genome assemblies of Blomia tropicalis.</title>
        <authorList>
            <person name="Cui Y."/>
        </authorList>
    </citation>
    <scope>NUCLEOTIDE SEQUENCE</scope>
    <source>
        <tissue evidence="16">Adult mites</tissue>
    </source>
</reference>
<keyword evidence="10" id="KW-0807">Transducer</keyword>
<feature type="transmembrane region" description="Helical" evidence="13">
    <location>
        <begin position="694"/>
        <end position="714"/>
    </location>
</feature>
<comment type="caution">
    <text evidence="16">The sequence shown here is derived from an EMBL/GenBank/DDBJ whole genome shotgun (WGS) entry which is preliminary data.</text>
</comment>
<dbReference type="InterPro" id="IPR038550">
    <property type="entry name" value="GPCR_3_9-Cys_sf"/>
</dbReference>
<evidence type="ECO:0000313" key="17">
    <source>
        <dbReference type="Proteomes" id="UP001142055"/>
    </source>
</evidence>
<dbReference type="FunFam" id="2.10.50.30:FF:000001">
    <property type="entry name" value="metabotropic glutamate receptor 1"/>
    <property type="match status" value="1"/>
</dbReference>
<evidence type="ECO:0000256" key="7">
    <source>
        <dbReference type="ARBA" id="ARBA00023136"/>
    </source>
</evidence>
<name>A0A9Q0LZ34_BLOTA</name>
<dbReference type="InterPro" id="IPR011500">
    <property type="entry name" value="GPCR_3_9-Cys_dom"/>
</dbReference>
<evidence type="ECO:0000256" key="13">
    <source>
        <dbReference type="SAM" id="Phobius"/>
    </source>
</evidence>
<evidence type="ECO:0000256" key="11">
    <source>
        <dbReference type="ARBA" id="ARBA00054813"/>
    </source>
</evidence>
<evidence type="ECO:0000256" key="6">
    <source>
        <dbReference type="ARBA" id="ARBA00023040"/>
    </source>
</evidence>
<feature type="compositionally biased region" description="Polar residues" evidence="12">
    <location>
        <begin position="1221"/>
        <end position="1235"/>
    </location>
</feature>
<dbReference type="Pfam" id="PF00003">
    <property type="entry name" value="7tm_3"/>
    <property type="match status" value="1"/>
</dbReference>
<feature type="domain" description="G-protein coupled receptors family 3 profile" evidence="15">
    <location>
        <begin position="656"/>
        <end position="918"/>
    </location>
</feature>
<feature type="compositionally biased region" description="Polar residues" evidence="12">
    <location>
        <begin position="932"/>
        <end position="947"/>
    </location>
</feature>
<keyword evidence="3" id="KW-1003">Cell membrane</keyword>
<feature type="chain" id="PRO_5040179984" description="G-protein coupled receptors family 3 profile domain-containing protein" evidence="14">
    <location>
        <begin position="22"/>
        <end position="1241"/>
    </location>
</feature>
<evidence type="ECO:0000256" key="2">
    <source>
        <dbReference type="ARBA" id="ARBA00007242"/>
    </source>
</evidence>
<keyword evidence="14" id="KW-0732">Signal</keyword>
<proteinExistence type="inferred from homology"/>
<keyword evidence="6" id="KW-0297">G-protein coupled receptor</keyword>
<comment type="similarity">
    <text evidence="2">Belongs to the G-protein coupled receptor 3 family.</text>
</comment>
<dbReference type="GO" id="GO:0004930">
    <property type="term" value="F:G protein-coupled receptor activity"/>
    <property type="evidence" value="ECO:0007669"/>
    <property type="project" value="UniProtKB-KW"/>
</dbReference>
<feature type="compositionally biased region" description="Polar residues" evidence="12">
    <location>
        <begin position="1161"/>
        <end position="1174"/>
    </location>
</feature>
<feature type="transmembrane region" description="Helical" evidence="13">
    <location>
        <begin position="876"/>
        <end position="896"/>
    </location>
</feature>
<evidence type="ECO:0000256" key="14">
    <source>
        <dbReference type="SAM" id="SignalP"/>
    </source>
</evidence>
<dbReference type="InterPro" id="IPR017978">
    <property type="entry name" value="GPCR_3_C"/>
</dbReference>
<feature type="region of interest" description="Disordered" evidence="12">
    <location>
        <begin position="1161"/>
        <end position="1188"/>
    </location>
</feature>
<dbReference type="FunFam" id="3.40.50.2300:FF:000145">
    <property type="entry name" value="Glutamate receptor, metabotropic"/>
    <property type="match status" value="1"/>
</dbReference>
<evidence type="ECO:0000256" key="4">
    <source>
        <dbReference type="ARBA" id="ARBA00022692"/>
    </source>
</evidence>
<dbReference type="SUPFAM" id="SSF53822">
    <property type="entry name" value="Periplasmic binding protein-like I"/>
    <property type="match status" value="1"/>
</dbReference>
<feature type="transmembrane region" description="Helical" evidence="13">
    <location>
        <begin position="658"/>
        <end position="682"/>
    </location>
</feature>
<dbReference type="GO" id="GO:0005886">
    <property type="term" value="C:plasma membrane"/>
    <property type="evidence" value="ECO:0007669"/>
    <property type="project" value="UniProtKB-SubCell"/>
</dbReference>
<accession>A0A9Q0LZ34</accession>
<evidence type="ECO:0000259" key="15">
    <source>
        <dbReference type="PROSITE" id="PS50259"/>
    </source>
</evidence>
<keyword evidence="4 13" id="KW-0812">Transmembrane</keyword>
<dbReference type="InterPro" id="IPR000162">
    <property type="entry name" value="GPCR_3_mtglu_rcpt"/>
</dbReference>
<keyword evidence="17" id="KW-1185">Reference proteome</keyword>
<dbReference type="InterPro" id="IPR017979">
    <property type="entry name" value="GPCR_3_CS"/>
</dbReference>
<dbReference type="PROSITE" id="PS50259">
    <property type="entry name" value="G_PROTEIN_RECEP_F3_4"/>
    <property type="match status" value="1"/>
</dbReference>
<feature type="compositionally biased region" description="Polar residues" evidence="12">
    <location>
        <begin position="982"/>
        <end position="993"/>
    </location>
</feature>
<dbReference type="Gene3D" id="3.40.50.2300">
    <property type="match status" value="2"/>
</dbReference>
<evidence type="ECO:0000256" key="9">
    <source>
        <dbReference type="ARBA" id="ARBA00023180"/>
    </source>
</evidence>
<dbReference type="Proteomes" id="UP001142055">
    <property type="component" value="Chromosome 4"/>
</dbReference>
<evidence type="ECO:0000256" key="1">
    <source>
        <dbReference type="ARBA" id="ARBA00004651"/>
    </source>
</evidence>
<feature type="region of interest" description="Disordered" evidence="12">
    <location>
        <begin position="1206"/>
        <end position="1241"/>
    </location>
</feature>
<dbReference type="PANTHER" id="PTHR24060">
    <property type="entry name" value="METABOTROPIC GLUTAMATE RECEPTOR"/>
    <property type="match status" value="1"/>
</dbReference>
<dbReference type="InterPro" id="IPR050726">
    <property type="entry name" value="mGluR"/>
</dbReference>
<evidence type="ECO:0000256" key="8">
    <source>
        <dbReference type="ARBA" id="ARBA00023170"/>
    </source>
</evidence>
<dbReference type="Gene3D" id="2.10.50.30">
    <property type="entry name" value="GPCR, family 3, nine cysteines domain"/>
    <property type="match status" value="1"/>
</dbReference>
<dbReference type="EMBL" id="JAPWDV010000004">
    <property type="protein sequence ID" value="KAJ6216089.1"/>
    <property type="molecule type" value="Genomic_DNA"/>
</dbReference>
<feature type="region of interest" description="Disordered" evidence="12">
    <location>
        <begin position="932"/>
        <end position="1014"/>
    </location>
</feature>
<keyword evidence="8" id="KW-0675">Receptor</keyword>
<keyword evidence="7 13" id="KW-0472">Membrane</keyword>